<dbReference type="SUPFAM" id="SSF52833">
    <property type="entry name" value="Thioredoxin-like"/>
    <property type="match status" value="1"/>
</dbReference>
<feature type="domain" description="DSBA-like thioredoxin" evidence="1">
    <location>
        <begin position="8"/>
        <end position="185"/>
    </location>
</feature>
<dbReference type="GO" id="GO:0016853">
    <property type="term" value="F:isomerase activity"/>
    <property type="evidence" value="ECO:0007669"/>
    <property type="project" value="UniProtKB-KW"/>
</dbReference>
<evidence type="ECO:0000313" key="3">
    <source>
        <dbReference type="Proteomes" id="UP000523447"/>
    </source>
</evidence>
<dbReference type="EMBL" id="JAAXPE010000031">
    <property type="protein sequence ID" value="NKY88593.1"/>
    <property type="molecule type" value="Genomic_DNA"/>
</dbReference>
<name>A0A7X6M1M7_9NOCA</name>
<dbReference type="GO" id="GO:0016491">
    <property type="term" value="F:oxidoreductase activity"/>
    <property type="evidence" value="ECO:0007669"/>
    <property type="project" value="InterPro"/>
</dbReference>
<dbReference type="InterPro" id="IPR001853">
    <property type="entry name" value="DSBA-like_thioredoxin_dom"/>
</dbReference>
<protein>
    <submittedName>
        <fullName evidence="2">Dithiol-disulfide isomerase</fullName>
    </submittedName>
</protein>
<reference evidence="2 3" key="1">
    <citation type="submission" date="2020-04" db="EMBL/GenBank/DDBJ databases">
        <title>MicrobeNet Type strains.</title>
        <authorList>
            <person name="Nicholson A.C."/>
        </authorList>
    </citation>
    <scope>NUCLEOTIDE SEQUENCE [LARGE SCALE GENOMIC DNA]</scope>
    <source>
        <strain evidence="2 3">DSM 44445</strain>
    </source>
</reference>
<dbReference type="RefSeq" id="WP_040718169.1">
    <property type="nucleotide sequence ID" value="NZ_CAWPHS010000025.1"/>
</dbReference>
<comment type="caution">
    <text evidence="2">The sequence shown here is derived from an EMBL/GenBank/DDBJ whole genome shotgun (WGS) entry which is preliminary data.</text>
</comment>
<dbReference type="Gene3D" id="3.40.30.10">
    <property type="entry name" value="Glutaredoxin"/>
    <property type="match status" value="1"/>
</dbReference>
<organism evidence="2 3">
    <name type="scientific">Nocardia veterana</name>
    <dbReference type="NCBI Taxonomy" id="132249"/>
    <lineage>
        <taxon>Bacteria</taxon>
        <taxon>Bacillati</taxon>
        <taxon>Actinomycetota</taxon>
        <taxon>Actinomycetes</taxon>
        <taxon>Mycobacteriales</taxon>
        <taxon>Nocardiaceae</taxon>
        <taxon>Nocardia</taxon>
    </lineage>
</organism>
<dbReference type="Pfam" id="PF01323">
    <property type="entry name" value="DSBA"/>
    <property type="match status" value="1"/>
</dbReference>
<sequence length="224" mass="24401">MVDVAAGTIAIFTDVACGWSTLILDRLYRRRTELGLDDAVRMDLRLFSLEDVNRSPVPKRLVDVEIPVIGALAPDFGWRPWRADVQTWPNSTLPANEAVHAAARQSRTAAEEFDMAVRRALFCDSRPIDLRHELVAIAETCPAVDAERLAADLDTGAARADLMRTYRTGRAEVQGSPHLFLPDGTDVHNPGIELHWVGEPGAGFPVVDADDPDAVTRLLAAAAG</sequence>
<evidence type="ECO:0000313" key="2">
    <source>
        <dbReference type="EMBL" id="NKY88593.1"/>
    </source>
</evidence>
<dbReference type="AlphaFoldDB" id="A0A7X6M1M7"/>
<accession>A0A7X6M1M7</accession>
<gene>
    <name evidence="2" type="ORF">HGA07_23590</name>
</gene>
<dbReference type="Proteomes" id="UP000523447">
    <property type="component" value="Unassembled WGS sequence"/>
</dbReference>
<keyword evidence="2" id="KW-0413">Isomerase</keyword>
<keyword evidence="3" id="KW-1185">Reference proteome</keyword>
<evidence type="ECO:0000259" key="1">
    <source>
        <dbReference type="Pfam" id="PF01323"/>
    </source>
</evidence>
<proteinExistence type="predicted"/>
<dbReference type="InterPro" id="IPR036249">
    <property type="entry name" value="Thioredoxin-like_sf"/>
</dbReference>